<dbReference type="AlphaFoldDB" id="A0A6J4I1M5"/>
<dbReference type="EMBL" id="CADCTL010000106">
    <property type="protein sequence ID" value="CAA9238897.1"/>
    <property type="molecule type" value="Genomic_DNA"/>
</dbReference>
<evidence type="ECO:0000313" key="2">
    <source>
        <dbReference type="EMBL" id="CAA9238897.1"/>
    </source>
</evidence>
<keyword evidence="1" id="KW-1133">Transmembrane helix</keyword>
<proteinExistence type="predicted"/>
<keyword evidence="1" id="KW-0812">Transmembrane</keyword>
<reference evidence="2" key="1">
    <citation type="submission" date="2020-02" db="EMBL/GenBank/DDBJ databases">
        <authorList>
            <person name="Meier V. D."/>
        </authorList>
    </citation>
    <scope>NUCLEOTIDE SEQUENCE</scope>
    <source>
        <strain evidence="2">AVDCRST_MAG04</strain>
    </source>
</reference>
<sequence>MMARIAAWGVGLLATFAVPATLVLLAKLHGTDTLLALAPAEMAVLLMGLFLPPALLLLIIAGLTQRVELVALRNALLRHATSFDSKSLVTEALIEECRGQTALLQEQVRLAISGLAIGQRQVETVQHAAAETRMQRMVAEWDMVTVELSATLAAMWRLVYGWRVPGTEAAELPLPPASELPLRILRLLPASPQESAQFEVDERFVRQAARYRATFRAFLDRAPETGPLNRATFRDMIYGRVDTRLALLPRPNHARVIDPHTLAAE</sequence>
<protein>
    <submittedName>
        <fullName evidence="2">Uncharacterized protein</fullName>
    </submittedName>
</protein>
<gene>
    <name evidence="2" type="ORF">AVDCRST_MAG04-1501</name>
</gene>
<name>A0A6J4I1M5_9PROT</name>
<accession>A0A6J4I1M5</accession>
<feature type="transmembrane region" description="Helical" evidence="1">
    <location>
        <begin position="41"/>
        <end position="63"/>
    </location>
</feature>
<keyword evidence="1" id="KW-0472">Membrane</keyword>
<organism evidence="2">
    <name type="scientific">uncultured Acetobacteraceae bacterium</name>
    <dbReference type="NCBI Taxonomy" id="169975"/>
    <lineage>
        <taxon>Bacteria</taxon>
        <taxon>Pseudomonadati</taxon>
        <taxon>Pseudomonadota</taxon>
        <taxon>Alphaproteobacteria</taxon>
        <taxon>Acetobacterales</taxon>
        <taxon>Acetobacteraceae</taxon>
        <taxon>environmental samples</taxon>
    </lineage>
</organism>
<evidence type="ECO:0000256" key="1">
    <source>
        <dbReference type="SAM" id="Phobius"/>
    </source>
</evidence>